<protein>
    <recommendedName>
        <fullName evidence="1">Pyridoxamine 5'-phosphate oxidase Alr4036 family FMN-binding domain-containing protein</fullName>
    </recommendedName>
</protein>
<comment type="caution">
    <text evidence="2">The sequence shown here is derived from an EMBL/GenBank/DDBJ whole genome shotgun (WGS) entry which is preliminary data.</text>
</comment>
<evidence type="ECO:0000313" key="2">
    <source>
        <dbReference type="EMBL" id="KAL1520239.1"/>
    </source>
</evidence>
<sequence length="239" mass="25988">MPLTLPLESLDATFAHAWRLLRLSVAPRRSPPLVSFRTPVVASSDASGAPQQRVMVLRAVECDGYDAPGPPPSALPRLRFHTDVRSRKCAELSGGARCGVLFYDKAEKLQLRAAGRAQLHELRRQHAEAARAWGEAAPMSRKCYFVDEAPGQAVSLEALRGLREALRGVDTQRAEPPSPHFACIVVHVSQLELLYLSHDDSRRAVARYSVADGGASDGSAPSSGGEHSTVRCSYEWLVP</sequence>
<gene>
    <name evidence="2" type="ORF">AB1Y20_023709</name>
</gene>
<accession>A0AB34JHW7</accession>
<feature type="domain" description="Pyridoxamine 5'-phosphate oxidase Alr4036 family FMN-binding" evidence="1">
    <location>
        <begin position="38"/>
        <end position="120"/>
    </location>
</feature>
<dbReference type="SUPFAM" id="SSF50475">
    <property type="entry name" value="FMN-binding split barrel"/>
    <property type="match status" value="1"/>
</dbReference>
<keyword evidence="3" id="KW-1185">Reference proteome</keyword>
<dbReference type="Proteomes" id="UP001515480">
    <property type="component" value="Unassembled WGS sequence"/>
</dbReference>
<evidence type="ECO:0000313" key="3">
    <source>
        <dbReference type="Proteomes" id="UP001515480"/>
    </source>
</evidence>
<dbReference type="InterPro" id="IPR012349">
    <property type="entry name" value="Split_barrel_FMN-bd"/>
</dbReference>
<dbReference type="InterPro" id="IPR024624">
    <property type="entry name" value="Pyridox_Oxase_Alr4036_FMN-bd"/>
</dbReference>
<dbReference type="GO" id="GO:0010181">
    <property type="term" value="F:FMN binding"/>
    <property type="evidence" value="ECO:0007669"/>
    <property type="project" value="InterPro"/>
</dbReference>
<proteinExistence type="predicted"/>
<evidence type="ECO:0000259" key="1">
    <source>
        <dbReference type="Pfam" id="PF12766"/>
    </source>
</evidence>
<dbReference type="AlphaFoldDB" id="A0AB34JHW7"/>
<dbReference type="Pfam" id="PF12766">
    <property type="entry name" value="Pyridox_oxase_2"/>
    <property type="match status" value="1"/>
</dbReference>
<name>A0AB34JHW7_PRYPA</name>
<reference evidence="2 3" key="1">
    <citation type="journal article" date="2024" name="Science">
        <title>Giant polyketide synthase enzymes in the biosynthesis of giant marine polyether toxins.</title>
        <authorList>
            <person name="Fallon T.R."/>
            <person name="Shende V.V."/>
            <person name="Wierzbicki I.H."/>
            <person name="Pendleton A.L."/>
            <person name="Watervoot N.F."/>
            <person name="Auber R.P."/>
            <person name="Gonzalez D.J."/>
            <person name="Wisecaver J.H."/>
            <person name="Moore B.S."/>
        </authorList>
    </citation>
    <scope>NUCLEOTIDE SEQUENCE [LARGE SCALE GENOMIC DNA]</scope>
    <source>
        <strain evidence="2 3">12B1</strain>
    </source>
</reference>
<dbReference type="Gene3D" id="2.30.110.10">
    <property type="entry name" value="Electron Transport, Fmn-binding Protein, Chain A"/>
    <property type="match status" value="1"/>
</dbReference>
<dbReference type="EMBL" id="JBGBPQ010000009">
    <property type="protein sequence ID" value="KAL1520239.1"/>
    <property type="molecule type" value="Genomic_DNA"/>
</dbReference>
<organism evidence="2 3">
    <name type="scientific">Prymnesium parvum</name>
    <name type="common">Toxic golden alga</name>
    <dbReference type="NCBI Taxonomy" id="97485"/>
    <lineage>
        <taxon>Eukaryota</taxon>
        <taxon>Haptista</taxon>
        <taxon>Haptophyta</taxon>
        <taxon>Prymnesiophyceae</taxon>
        <taxon>Prymnesiales</taxon>
        <taxon>Prymnesiaceae</taxon>
        <taxon>Prymnesium</taxon>
    </lineage>
</organism>